<gene>
    <name evidence="7" type="ORF">ABB28_15275</name>
</gene>
<feature type="domain" description="D-isomer specific 2-hydroxyacid dehydrogenase catalytic" evidence="5">
    <location>
        <begin position="10"/>
        <end position="313"/>
    </location>
</feature>
<dbReference type="PANTHER" id="PTHR10996">
    <property type="entry name" value="2-HYDROXYACID DEHYDROGENASE-RELATED"/>
    <property type="match status" value="1"/>
</dbReference>
<evidence type="ECO:0000259" key="6">
    <source>
        <dbReference type="Pfam" id="PF02826"/>
    </source>
</evidence>
<proteinExistence type="inferred from homology"/>
<dbReference type="GO" id="GO:0016618">
    <property type="term" value="F:hydroxypyruvate reductase [NAD(P)H] activity"/>
    <property type="evidence" value="ECO:0007669"/>
    <property type="project" value="TreeGrafter"/>
</dbReference>
<dbReference type="SUPFAM" id="SSF51735">
    <property type="entry name" value="NAD(P)-binding Rossmann-fold domains"/>
    <property type="match status" value="1"/>
</dbReference>
<dbReference type="GO" id="GO:0005829">
    <property type="term" value="C:cytosol"/>
    <property type="evidence" value="ECO:0007669"/>
    <property type="project" value="TreeGrafter"/>
</dbReference>
<keyword evidence="8" id="KW-1185">Reference proteome</keyword>
<protein>
    <submittedName>
        <fullName evidence="7">2-hydroxyacid dehydrogenase</fullName>
    </submittedName>
</protein>
<comment type="caution">
    <text evidence="7">The sequence shown here is derived from an EMBL/GenBank/DDBJ whole genome shotgun (WGS) entry which is preliminary data.</text>
</comment>
<dbReference type="PROSITE" id="PS00065">
    <property type="entry name" value="D_2_HYDROXYACID_DH_1"/>
    <property type="match status" value="1"/>
</dbReference>
<dbReference type="InterPro" id="IPR036291">
    <property type="entry name" value="NAD(P)-bd_dom_sf"/>
</dbReference>
<dbReference type="EMBL" id="LDJK01000081">
    <property type="protein sequence ID" value="KRG70328.1"/>
    <property type="molecule type" value="Genomic_DNA"/>
</dbReference>
<dbReference type="CDD" id="cd05301">
    <property type="entry name" value="GDH"/>
    <property type="match status" value="1"/>
</dbReference>
<dbReference type="RefSeq" id="WP_057687229.1">
    <property type="nucleotide sequence ID" value="NZ_LDJK01000081.1"/>
</dbReference>
<dbReference type="FunFam" id="3.40.50.720:FF:000203">
    <property type="entry name" value="D-3-phosphoglycerate dehydrogenase (SerA)"/>
    <property type="match status" value="1"/>
</dbReference>
<dbReference type="GO" id="GO:0051287">
    <property type="term" value="F:NAD binding"/>
    <property type="evidence" value="ECO:0007669"/>
    <property type="project" value="InterPro"/>
</dbReference>
<evidence type="ECO:0000313" key="8">
    <source>
        <dbReference type="Proteomes" id="UP000051386"/>
    </source>
</evidence>
<dbReference type="PANTHER" id="PTHR10996:SF283">
    <property type="entry name" value="GLYOXYLATE_HYDROXYPYRUVATE REDUCTASE B"/>
    <property type="match status" value="1"/>
</dbReference>
<dbReference type="PATRIC" id="fig|517011.3.peg.3239"/>
<dbReference type="InterPro" id="IPR006140">
    <property type="entry name" value="D-isomer_DH_NAD-bd"/>
</dbReference>
<comment type="similarity">
    <text evidence="1 4">Belongs to the D-isomer specific 2-hydroxyacid dehydrogenase family.</text>
</comment>
<dbReference type="Gene3D" id="3.40.50.720">
    <property type="entry name" value="NAD(P)-binding Rossmann-like Domain"/>
    <property type="match status" value="2"/>
</dbReference>
<keyword evidence="2 4" id="KW-0560">Oxidoreductase</keyword>
<dbReference type="Pfam" id="PF02826">
    <property type="entry name" value="2-Hacid_dh_C"/>
    <property type="match status" value="1"/>
</dbReference>
<accession>A0A0R0CYX2</accession>
<dbReference type="SUPFAM" id="SSF52283">
    <property type="entry name" value="Formate/glycerate dehydrogenase catalytic domain-like"/>
    <property type="match status" value="1"/>
</dbReference>
<dbReference type="AlphaFoldDB" id="A0A0R0CYX2"/>
<organism evidence="7 8">
    <name type="scientific">Stenotrophomonas chelatiphaga</name>
    <dbReference type="NCBI Taxonomy" id="517011"/>
    <lineage>
        <taxon>Bacteria</taxon>
        <taxon>Pseudomonadati</taxon>
        <taxon>Pseudomonadota</taxon>
        <taxon>Gammaproteobacteria</taxon>
        <taxon>Lysobacterales</taxon>
        <taxon>Lysobacteraceae</taxon>
        <taxon>Stenotrophomonas</taxon>
    </lineage>
</organism>
<keyword evidence="3" id="KW-0520">NAD</keyword>
<dbReference type="InterPro" id="IPR006139">
    <property type="entry name" value="D-isomer_2_OHA_DH_cat_dom"/>
</dbReference>
<reference evidence="7 8" key="1">
    <citation type="submission" date="2015-05" db="EMBL/GenBank/DDBJ databases">
        <title>Genome sequencing and analysis of members of genus Stenotrophomonas.</title>
        <authorList>
            <person name="Patil P.P."/>
            <person name="Midha S."/>
            <person name="Patil P.B."/>
        </authorList>
    </citation>
    <scope>NUCLEOTIDE SEQUENCE [LARGE SCALE GENOMIC DNA]</scope>
    <source>
        <strain evidence="7 8">DSM 21508</strain>
    </source>
</reference>
<evidence type="ECO:0000256" key="1">
    <source>
        <dbReference type="ARBA" id="ARBA00005854"/>
    </source>
</evidence>
<sequence>MADARPVVWVSQPLIDAVIEPLRAQVELITTDAVTAWTQEQLAERLRGVDGAIITLNERIGAAQLAGADRLQVIANVGVGYNNLDVDALSAAGVLASNTPDVLTETTADLGFALLMAAARRITESERWLRDGQWGQWSFQTMLGADIHGSTLGILGMGRIGQGIARRGAHGFGMRVLYHNRSRLPAATEAEVGAQYAELDALLAQSDHLVLVLPYTAASHHLINASALAKMKPTATLVNIARGGIVDELALADALAHGRLAAAGLDVYEGEPQVRPELLALRNVVLTPHIGSASLGTRKAMVQLAVDNLLAALGVAGEAPRMPSAINADAALAARAASGDESKKR</sequence>
<name>A0A0R0CYX2_9GAMM</name>
<dbReference type="InterPro" id="IPR029752">
    <property type="entry name" value="D-isomer_DH_CS1"/>
</dbReference>
<evidence type="ECO:0000259" key="5">
    <source>
        <dbReference type="Pfam" id="PF00389"/>
    </source>
</evidence>
<dbReference type="GO" id="GO:0030267">
    <property type="term" value="F:glyoxylate reductase (NADPH) activity"/>
    <property type="evidence" value="ECO:0007669"/>
    <property type="project" value="TreeGrafter"/>
</dbReference>
<feature type="domain" description="D-isomer specific 2-hydroxyacid dehydrogenase NAD-binding" evidence="6">
    <location>
        <begin position="112"/>
        <end position="291"/>
    </location>
</feature>
<evidence type="ECO:0000256" key="4">
    <source>
        <dbReference type="RuleBase" id="RU003719"/>
    </source>
</evidence>
<dbReference type="Pfam" id="PF00389">
    <property type="entry name" value="2-Hacid_dh"/>
    <property type="match status" value="1"/>
</dbReference>
<dbReference type="InterPro" id="IPR050223">
    <property type="entry name" value="D-isomer_2-hydroxyacid_DH"/>
</dbReference>
<evidence type="ECO:0000256" key="3">
    <source>
        <dbReference type="ARBA" id="ARBA00023027"/>
    </source>
</evidence>
<evidence type="ECO:0000313" key="7">
    <source>
        <dbReference type="EMBL" id="KRG70328.1"/>
    </source>
</evidence>
<dbReference type="Proteomes" id="UP000051386">
    <property type="component" value="Unassembled WGS sequence"/>
</dbReference>
<evidence type="ECO:0000256" key="2">
    <source>
        <dbReference type="ARBA" id="ARBA00023002"/>
    </source>
</evidence>